<feature type="binding site" evidence="9">
    <location>
        <begin position="144"/>
        <end position="146"/>
    </location>
    <ligand>
        <name>2-[(2R,5Z)-2-carboxy-4-methylthiazol-5(2H)-ylidene]ethyl phosphate</name>
        <dbReference type="ChEBI" id="CHEBI:62899"/>
    </ligand>
</feature>
<evidence type="ECO:0000256" key="6">
    <source>
        <dbReference type="ARBA" id="ARBA00047334"/>
    </source>
</evidence>
<comment type="catalytic activity">
    <reaction evidence="7 9 10">
        <text>2-(2-carboxy-4-methylthiazol-5-yl)ethyl phosphate + 4-amino-2-methyl-5-(diphosphooxymethyl)pyrimidine + 2 H(+) = thiamine phosphate + CO2 + diphosphate</text>
        <dbReference type="Rhea" id="RHEA:47848"/>
        <dbReference type="ChEBI" id="CHEBI:15378"/>
        <dbReference type="ChEBI" id="CHEBI:16526"/>
        <dbReference type="ChEBI" id="CHEBI:33019"/>
        <dbReference type="ChEBI" id="CHEBI:37575"/>
        <dbReference type="ChEBI" id="CHEBI:57841"/>
        <dbReference type="ChEBI" id="CHEBI:62890"/>
        <dbReference type="EC" id="2.5.1.3"/>
    </reaction>
</comment>
<dbReference type="NCBIfam" id="TIGR00693">
    <property type="entry name" value="thiE"/>
    <property type="match status" value="1"/>
</dbReference>
<evidence type="ECO:0000313" key="13">
    <source>
        <dbReference type="EMBL" id="TQR09702.1"/>
    </source>
</evidence>
<evidence type="ECO:0000256" key="5">
    <source>
        <dbReference type="ARBA" id="ARBA00022977"/>
    </source>
</evidence>
<dbReference type="Pfam" id="PF02581">
    <property type="entry name" value="TMP-TENI"/>
    <property type="match status" value="1"/>
</dbReference>
<evidence type="ECO:0000256" key="8">
    <source>
        <dbReference type="ARBA" id="ARBA00047883"/>
    </source>
</evidence>
<evidence type="ECO:0000256" key="3">
    <source>
        <dbReference type="ARBA" id="ARBA00022723"/>
    </source>
</evidence>
<keyword evidence="5 9" id="KW-0784">Thiamine biosynthesis</keyword>
<accession>A0A544SWW0</accession>
<evidence type="ECO:0000313" key="14">
    <source>
        <dbReference type="Proteomes" id="UP000317316"/>
    </source>
</evidence>
<comment type="similarity">
    <text evidence="9 10">Belongs to the thiamine-phosphate synthase family.</text>
</comment>
<evidence type="ECO:0000256" key="9">
    <source>
        <dbReference type="HAMAP-Rule" id="MF_00097"/>
    </source>
</evidence>
<comment type="caution">
    <text evidence="13">The sequence shown here is derived from an EMBL/GenBank/DDBJ whole genome shotgun (WGS) entry which is preliminary data.</text>
</comment>
<dbReference type="EMBL" id="VDGH01000012">
    <property type="protein sequence ID" value="TQR09702.1"/>
    <property type="molecule type" value="Genomic_DNA"/>
</dbReference>
<evidence type="ECO:0000256" key="4">
    <source>
        <dbReference type="ARBA" id="ARBA00022842"/>
    </source>
</evidence>
<feature type="binding site" evidence="9">
    <location>
        <position position="79"/>
    </location>
    <ligand>
        <name>4-amino-2-methyl-5-(diphosphooxymethyl)pyrimidine</name>
        <dbReference type="ChEBI" id="CHEBI:57841"/>
    </ligand>
</feature>
<protein>
    <recommendedName>
        <fullName evidence="9">Thiamine-phosphate synthase</fullName>
        <shortName evidence="9">TP synthase</shortName>
        <shortName evidence="9">TPS</shortName>
        <ecNumber evidence="9">2.5.1.3</ecNumber>
    </recommendedName>
    <alternativeName>
        <fullName evidence="9">Thiamine-phosphate pyrophosphorylase</fullName>
        <shortName evidence="9">TMP pyrophosphorylase</shortName>
        <shortName evidence="9">TMP-PPase</shortName>
    </alternativeName>
</protein>
<comment type="pathway">
    <text evidence="1 9 11">Cofactor biosynthesis; thiamine diphosphate biosynthesis; thiamine phosphate from 4-amino-2-methyl-5-diphosphomethylpyrimidine and 4-methyl-5-(2-phosphoethyl)-thiazole: step 1/1.</text>
</comment>
<evidence type="ECO:0000256" key="7">
    <source>
        <dbReference type="ARBA" id="ARBA00047851"/>
    </source>
</evidence>
<evidence type="ECO:0000256" key="11">
    <source>
        <dbReference type="RuleBase" id="RU004253"/>
    </source>
</evidence>
<comment type="cofactor">
    <cofactor evidence="9">
        <name>Mg(2+)</name>
        <dbReference type="ChEBI" id="CHEBI:18420"/>
    </cofactor>
    <text evidence="9">Binds 1 Mg(2+) ion per subunit.</text>
</comment>
<evidence type="ECO:0000256" key="1">
    <source>
        <dbReference type="ARBA" id="ARBA00005165"/>
    </source>
</evidence>
<feature type="domain" description="Thiamine phosphate synthase/TenI" evidence="12">
    <location>
        <begin position="18"/>
        <end position="197"/>
    </location>
</feature>
<dbReference type="PANTHER" id="PTHR20857:SF15">
    <property type="entry name" value="THIAMINE-PHOSPHATE SYNTHASE"/>
    <property type="match status" value="1"/>
</dbReference>
<dbReference type="UniPathway" id="UPA00060">
    <property type="reaction ID" value="UER00141"/>
</dbReference>
<dbReference type="InterPro" id="IPR034291">
    <property type="entry name" value="TMP_synthase"/>
</dbReference>
<evidence type="ECO:0000259" key="12">
    <source>
        <dbReference type="Pfam" id="PF02581"/>
    </source>
</evidence>
<keyword evidence="4 9" id="KW-0460">Magnesium</keyword>
<dbReference type="PANTHER" id="PTHR20857">
    <property type="entry name" value="THIAMINE-PHOSPHATE PYROPHOSPHORYLASE"/>
    <property type="match status" value="1"/>
</dbReference>
<dbReference type="GO" id="GO:0009229">
    <property type="term" value="P:thiamine diphosphate biosynthetic process"/>
    <property type="evidence" value="ECO:0007669"/>
    <property type="project" value="UniProtKB-UniRule"/>
</dbReference>
<comment type="catalytic activity">
    <reaction evidence="8 9 10">
        <text>2-[(2R,5Z)-2-carboxy-4-methylthiazol-5(2H)-ylidene]ethyl phosphate + 4-amino-2-methyl-5-(diphosphooxymethyl)pyrimidine + 2 H(+) = thiamine phosphate + CO2 + diphosphate</text>
        <dbReference type="Rhea" id="RHEA:47844"/>
        <dbReference type="ChEBI" id="CHEBI:15378"/>
        <dbReference type="ChEBI" id="CHEBI:16526"/>
        <dbReference type="ChEBI" id="CHEBI:33019"/>
        <dbReference type="ChEBI" id="CHEBI:37575"/>
        <dbReference type="ChEBI" id="CHEBI:57841"/>
        <dbReference type="ChEBI" id="CHEBI:62899"/>
        <dbReference type="EC" id="2.5.1.3"/>
    </reaction>
</comment>
<keyword evidence="3 9" id="KW-0479">Metal-binding</keyword>
<proteinExistence type="inferred from homology"/>
<keyword evidence="14" id="KW-1185">Reference proteome</keyword>
<organism evidence="13 14">
    <name type="scientific">Psychrobacillus lasiicapitis</name>
    <dbReference type="NCBI Taxonomy" id="1636719"/>
    <lineage>
        <taxon>Bacteria</taxon>
        <taxon>Bacillati</taxon>
        <taxon>Bacillota</taxon>
        <taxon>Bacilli</taxon>
        <taxon>Bacillales</taxon>
        <taxon>Bacillaceae</taxon>
        <taxon>Psychrobacillus</taxon>
    </lineage>
</organism>
<dbReference type="GO" id="GO:0000287">
    <property type="term" value="F:magnesium ion binding"/>
    <property type="evidence" value="ECO:0007669"/>
    <property type="project" value="UniProtKB-UniRule"/>
</dbReference>
<name>A0A544SWW0_9BACI</name>
<comment type="catalytic activity">
    <reaction evidence="6 9 10">
        <text>4-methyl-5-(2-phosphooxyethyl)-thiazole + 4-amino-2-methyl-5-(diphosphooxymethyl)pyrimidine + H(+) = thiamine phosphate + diphosphate</text>
        <dbReference type="Rhea" id="RHEA:22328"/>
        <dbReference type="ChEBI" id="CHEBI:15378"/>
        <dbReference type="ChEBI" id="CHEBI:33019"/>
        <dbReference type="ChEBI" id="CHEBI:37575"/>
        <dbReference type="ChEBI" id="CHEBI:57841"/>
        <dbReference type="ChEBI" id="CHEBI:58296"/>
        <dbReference type="EC" id="2.5.1.3"/>
    </reaction>
</comment>
<feature type="binding site" evidence="9">
    <location>
        <position position="99"/>
    </location>
    <ligand>
        <name>Mg(2+)</name>
        <dbReference type="ChEBI" id="CHEBI:18420"/>
    </ligand>
</feature>
<feature type="binding site" evidence="9">
    <location>
        <position position="147"/>
    </location>
    <ligand>
        <name>4-amino-2-methyl-5-(diphosphooxymethyl)pyrimidine</name>
        <dbReference type="ChEBI" id="CHEBI:57841"/>
    </ligand>
</feature>
<dbReference type="FunFam" id="3.20.20.70:FF:000096">
    <property type="entry name" value="Thiamine-phosphate synthase"/>
    <property type="match status" value="1"/>
</dbReference>
<dbReference type="InterPro" id="IPR022998">
    <property type="entry name" value="ThiamineP_synth_TenI"/>
</dbReference>
<sequence>MKIYGGKRSLFLNLDMTLYLVTEESVPIDSLLKVVEQAIKGGVTIVQLREKSSLGKVFYEKAKAVKELLDSYNVPLIINDRIDIAIAVNAAGVHIGQSDLPLAVVKKIVPKSFIIGVSAGTLEEARNAERNGATYLGVGSVFPTGTKEDAELLPHGVLEEITKTVTIPVVAIGGIAIENVDTLQHTGIAGVAVVSAIMKADSPSLAAKSFLEKLKK</sequence>
<dbReference type="InterPro" id="IPR013785">
    <property type="entry name" value="Aldolase_TIM"/>
</dbReference>
<dbReference type="CDD" id="cd00564">
    <property type="entry name" value="TMP_TenI"/>
    <property type="match status" value="1"/>
</dbReference>
<evidence type="ECO:0000256" key="10">
    <source>
        <dbReference type="RuleBase" id="RU003826"/>
    </source>
</evidence>
<dbReference type="Gene3D" id="3.20.20.70">
    <property type="entry name" value="Aldolase class I"/>
    <property type="match status" value="1"/>
</dbReference>
<dbReference type="EC" id="2.5.1.3" evidence="9"/>
<dbReference type="GO" id="GO:0005737">
    <property type="term" value="C:cytoplasm"/>
    <property type="evidence" value="ECO:0007669"/>
    <property type="project" value="TreeGrafter"/>
</dbReference>
<reference evidence="13 14" key="1">
    <citation type="submission" date="2019-05" db="EMBL/GenBank/DDBJ databases">
        <title>Psychrobacillus vulpis sp. nov., a new species isolated from feces of a red fox that inhabits in The Tablas de Daimiel Natural Park, Albacete, Spain.</title>
        <authorList>
            <person name="Rodriguez M."/>
            <person name="Reina J.C."/>
            <person name="Bejar V."/>
            <person name="Llamas I."/>
        </authorList>
    </citation>
    <scope>NUCLEOTIDE SEQUENCE [LARGE SCALE GENOMIC DNA]</scope>
    <source>
        <strain evidence="13 14">NEAU-3TGS17</strain>
    </source>
</reference>
<dbReference type="SUPFAM" id="SSF51391">
    <property type="entry name" value="Thiamin phosphate synthase"/>
    <property type="match status" value="1"/>
</dbReference>
<dbReference type="OrthoDB" id="9812206at2"/>
<keyword evidence="2 9" id="KW-0808">Transferase</keyword>
<evidence type="ECO:0000256" key="2">
    <source>
        <dbReference type="ARBA" id="ARBA00022679"/>
    </source>
</evidence>
<dbReference type="Proteomes" id="UP000317316">
    <property type="component" value="Unassembled WGS sequence"/>
</dbReference>
<comment type="function">
    <text evidence="9">Condenses 4-methyl-5-(beta-hydroxyethyl)thiazole monophosphate (THZ-P) and 2-methyl-4-amino-5-hydroxymethyl pyrimidine pyrophosphate (HMP-PP) to form thiamine monophosphate (TMP).</text>
</comment>
<feature type="binding site" evidence="9">
    <location>
        <position position="118"/>
    </location>
    <ligand>
        <name>4-amino-2-methyl-5-(diphosphooxymethyl)pyrimidine</name>
        <dbReference type="ChEBI" id="CHEBI:57841"/>
    </ligand>
</feature>
<dbReference type="GO" id="GO:0009228">
    <property type="term" value="P:thiamine biosynthetic process"/>
    <property type="evidence" value="ECO:0007669"/>
    <property type="project" value="UniProtKB-KW"/>
</dbReference>
<gene>
    <name evidence="9 13" type="primary">thiE</name>
    <name evidence="13" type="ORF">FG382_18315</name>
</gene>
<dbReference type="GO" id="GO:0004789">
    <property type="term" value="F:thiamine-phosphate diphosphorylase activity"/>
    <property type="evidence" value="ECO:0007669"/>
    <property type="project" value="UniProtKB-UniRule"/>
</dbReference>
<dbReference type="AlphaFoldDB" id="A0A544SWW0"/>
<feature type="binding site" evidence="9">
    <location>
        <position position="80"/>
    </location>
    <ligand>
        <name>Mg(2+)</name>
        <dbReference type="ChEBI" id="CHEBI:18420"/>
    </ligand>
</feature>
<feature type="binding site" evidence="9">
    <location>
        <begin position="47"/>
        <end position="51"/>
    </location>
    <ligand>
        <name>4-amino-2-methyl-5-(diphosphooxymethyl)pyrimidine</name>
        <dbReference type="ChEBI" id="CHEBI:57841"/>
    </ligand>
</feature>
<feature type="binding site" evidence="9">
    <location>
        <position position="174"/>
    </location>
    <ligand>
        <name>2-[(2R,5Z)-2-carboxy-4-methylthiazol-5(2H)-ylidene]ethyl phosphate</name>
        <dbReference type="ChEBI" id="CHEBI:62899"/>
    </ligand>
</feature>
<feature type="binding site" evidence="9">
    <location>
        <begin position="194"/>
        <end position="195"/>
    </location>
    <ligand>
        <name>2-[(2R,5Z)-2-carboxy-4-methylthiazol-5(2H)-ylidene]ethyl phosphate</name>
        <dbReference type="ChEBI" id="CHEBI:62899"/>
    </ligand>
</feature>
<dbReference type="HAMAP" id="MF_00097">
    <property type="entry name" value="TMP_synthase"/>
    <property type="match status" value="1"/>
</dbReference>
<dbReference type="InterPro" id="IPR036206">
    <property type="entry name" value="ThiamineP_synth_sf"/>
</dbReference>